<dbReference type="InterPro" id="IPR023828">
    <property type="entry name" value="Peptidase_S8_Ser-AS"/>
</dbReference>
<evidence type="ECO:0000256" key="4">
    <source>
        <dbReference type="ARBA" id="ARBA00022825"/>
    </source>
</evidence>
<feature type="active site" description="Charge relay system" evidence="5">
    <location>
        <position position="364"/>
    </location>
</feature>
<feature type="domain" description="Peptidase S8/S53" evidence="8">
    <location>
        <begin position="167"/>
        <end position="394"/>
    </location>
</feature>
<keyword evidence="3 5" id="KW-0378">Hydrolase</keyword>
<protein>
    <submittedName>
        <fullName evidence="9">Subtilisin-like serine protease</fullName>
    </submittedName>
</protein>
<dbReference type="PANTHER" id="PTHR43806">
    <property type="entry name" value="PEPTIDASE S8"/>
    <property type="match status" value="1"/>
</dbReference>
<dbReference type="InterPro" id="IPR023827">
    <property type="entry name" value="Peptidase_S8_Asp-AS"/>
</dbReference>
<dbReference type="PRINTS" id="PR00723">
    <property type="entry name" value="SUBTILISIN"/>
</dbReference>
<evidence type="ECO:0000259" key="8">
    <source>
        <dbReference type="Pfam" id="PF00082"/>
    </source>
</evidence>
<dbReference type="InterPro" id="IPR022398">
    <property type="entry name" value="Peptidase_S8_His-AS"/>
</dbReference>
<accession>A0A068S1D5</accession>
<dbReference type="GO" id="GO:0004252">
    <property type="term" value="F:serine-type endopeptidase activity"/>
    <property type="evidence" value="ECO:0007669"/>
    <property type="project" value="UniProtKB-UniRule"/>
</dbReference>
<comment type="similarity">
    <text evidence="1 5 6">Belongs to the peptidase S8 family.</text>
</comment>
<dbReference type="PROSITE" id="PS00136">
    <property type="entry name" value="SUBTILASE_ASP"/>
    <property type="match status" value="1"/>
</dbReference>
<keyword evidence="7" id="KW-0732">Signal</keyword>
<evidence type="ECO:0000256" key="1">
    <source>
        <dbReference type="ARBA" id="ARBA00011073"/>
    </source>
</evidence>
<dbReference type="GO" id="GO:0005615">
    <property type="term" value="C:extracellular space"/>
    <property type="evidence" value="ECO:0007669"/>
    <property type="project" value="TreeGrafter"/>
</dbReference>
<dbReference type="InterPro" id="IPR050131">
    <property type="entry name" value="Peptidase_S8_subtilisin-like"/>
</dbReference>
<keyword evidence="2 5" id="KW-0645">Protease</keyword>
<dbReference type="CDD" id="cd04077">
    <property type="entry name" value="Peptidases_S8_PCSK9_ProteinaseK_like"/>
    <property type="match status" value="1"/>
</dbReference>
<reference evidence="9" key="1">
    <citation type="submission" date="2013-08" db="EMBL/GenBank/DDBJ databases">
        <title>Gene expansion shapes genome architecture in the human pathogen Lichtheimia corymbifera: an evolutionary genomics analysis in the ancient terrestrial Mucorales (Mucoromycotina).</title>
        <authorList>
            <person name="Schwartze V.U."/>
            <person name="Winter S."/>
            <person name="Shelest E."/>
            <person name="Marcet-Houben M."/>
            <person name="Horn F."/>
            <person name="Wehner S."/>
            <person name="Hoffmann K."/>
            <person name="Riege K."/>
            <person name="Sammeth M."/>
            <person name="Nowrousian M."/>
            <person name="Valiante V."/>
            <person name="Linde J."/>
            <person name="Jacobsen I.D."/>
            <person name="Marz M."/>
            <person name="Brakhage A.A."/>
            <person name="Gabaldon T."/>
            <person name="Bocker S."/>
            <person name="Voigt K."/>
        </authorList>
    </citation>
    <scope>NUCLEOTIDE SEQUENCE [LARGE SCALE GENOMIC DNA]</scope>
    <source>
        <strain evidence="9">FSU 9682</strain>
    </source>
</reference>
<sequence length="423" mass="45040">MKLPLALSSCCAIAYAVSAAVTDVYRDTTDHAAYVIKFNPAYNASSAHAFLASKHNEFMVSMASGGDVSYQAADTNTPILLDSIHMGDSFFTMTGALDDQFVQLLHQDDAIEFIESDNVYKTTLTRAMPVEKRSMHYKAVSPNWGLARIRQRELNDLSIYDYADDEGHGVDVFVLDSGVHVEHPDFEGRAFTSSNFVQEEEDTDFAGHGTHVAGKVAGKVYGVAKAANIQSVKILNKTGDGKLSTMLKGLSHVVQAATPGKAVVNLSLSGPPSRVMNAAIRSLVQEHNIPVFVSAGNAGADACNFSPSSSPDVFVIGATDINDRVASYSNTGPCVSMYAPGTDIVSTWIGGGDHGNVKSLDGTSMASPHVVGIAASLLSRQSFESPKQLYSLLTELGTKNVIAFPDNSAGPENNIMAYITAEE</sequence>
<proteinExistence type="inferred from homology"/>
<feature type="active site" description="Charge relay system" evidence="5">
    <location>
        <position position="176"/>
    </location>
</feature>
<dbReference type="InterPro" id="IPR034193">
    <property type="entry name" value="PCSK9_ProteinaseK-like"/>
</dbReference>
<dbReference type="Proteomes" id="UP000027586">
    <property type="component" value="Unassembled WGS sequence"/>
</dbReference>
<evidence type="ECO:0000313" key="10">
    <source>
        <dbReference type="Proteomes" id="UP000027586"/>
    </source>
</evidence>
<feature type="active site" description="Charge relay system" evidence="5">
    <location>
        <position position="208"/>
    </location>
</feature>
<dbReference type="InterPro" id="IPR036852">
    <property type="entry name" value="Peptidase_S8/S53_dom_sf"/>
</dbReference>
<gene>
    <name evidence="9" type="ORF">LCOR_06206.1</name>
</gene>
<dbReference type="GO" id="GO:0006508">
    <property type="term" value="P:proteolysis"/>
    <property type="evidence" value="ECO:0007669"/>
    <property type="project" value="UniProtKB-KW"/>
</dbReference>
<dbReference type="Pfam" id="PF00082">
    <property type="entry name" value="Peptidase_S8"/>
    <property type="match status" value="1"/>
</dbReference>
<dbReference type="PROSITE" id="PS51892">
    <property type="entry name" value="SUBTILASE"/>
    <property type="match status" value="1"/>
</dbReference>
<feature type="signal peptide" evidence="7">
    <location>
        <begin position="1"/>
        <end position="19"/>
    </location>
</feature>
<dbReference type="PROSITE" id="PS00138">
    <property type="entry name" value="SUBTILASE_SER"/>
    <property type="match status" value="1"/>
</dbReference>
<dbReference type="EMBL" id="CBTN010000027">
    <property type="protein sequence ID" value="CDH55011.1"/>
    <property type="molecule type" value="Genomic_DNA"/>
</dbReference>
<dbReference type="STRING" id="1263082.A0A068S1D5"/>
<evidence type="ECO:0000256" key="7">
    <source>
        <dbReference type="SAM" id="SignalP"/>
    </source>
</evidence>
<evidence type="ECO:0000256" key="5">
    <source>
        <dbReference type="PROSITE-ProRule" id="PRU01240"/>
    </source>
</evidence>
<dbReference type="PROSITE" id="PS00137">
    <property type="entry name" value="SUBTILASE_HIS"/>
    <property type="match status" value="1"/>
</dbReference>
<keyword evidence="10" id="KW-1185">Reference proteome</keyword>
<evidence type="ECO:0000256" key="6">
    <source>
        <dbReference type="RuleBase" id="RU003355"/>
    </source>
</evidence>
<dbReference type="InterPro" id="IPR015500">
    <property type="entry name" value="Peptidase_S8_subtilisin-rel"/>
</dbReference>
<comment type="caution">
    <text evidence="9">The sequence shown here is derived from an EMBL/GenBank/DDBJ whole genome shotgun (WGS) entry which is preliminary data.</text>
</comment>
<dbReference type="OrthoDB" id="206201at2759"/>
<evidence type="ECO:0000256" key="3">
    <source>
        <dbReference type="ARBA" id="ARBA00022801"/>
    </source>
</evidence>
<dbReference type="AlphaFoldDB" id="A0A068S1D5"/>
<feature type="chain" id="PRO_5001652855" evidence="7">
    <location>
        <begin position="20"/>
        <end position="423"/>
    </location>
</feature>
<dbReference type="Gene3D" id="3.40.50.200">
    <property type="entry name" value="Peptidase S8/S53 domain"/>
    <property type="match status" value="1"/>
</dbReference>
<dbReference type="VEuPathDB" id="FungiDB:LCOR_06206.1"/>
<evidence type="ECO:0000313" key="9">
    <source>
        <dbReference type="EMBL" id="CDH55011.1"/>
    </source>
</evidence>
<keyword evidence="4 5" id="KW-0720">Serine protease</keyword>
<dbReference type="FunFam" id="3.40.50.200:FF:000007">
    <property type="entry name" value="Subtilisin-like serine protease"/>
    <property type="match status" value="1"/>
</dbReference>
<evidence type="ECO:0000256" key="2">
    <source>
        <dbReference type="ARBA" id="ARBA00022670"/>
    </source>
</evidence>
<dbReference type="SUPFAM" id="SSF52743">
    <property type="entry name" value="Subtilisin-like"/>
    <property type="match status" value="1"/>
</dbReference>
<dbReference type="PANTHER" id="PTHR43806:SF66">
    <property type="entry name" value="SERIN ENDOPEPTIDASE"/>
    <property type="match status" value="1"/>
</dbReference>
<name>A0A068S1D5_9FUNG</name>
<organism evidence="9 10">
    <name type="scientific">Lichtheimia corymbifera JMRC:FSU:9682</name>
    <dbReference type="NCBI Taxonomy" id="1263082"/>
    <lineage>
        <taxon>Eukaryota</taxon>
        <taxon>Fungi</taxon>
        <taxon>Fungi incertae sedis</taxon>
        <taxon>Mucoromycota</taxon>
        <taxon>Mucoromycotina</taxon>
        <taxon>Mucoromycetes</taxon>
        <taxon>Mucorales</taxon>
        <taxon>Lichtheimiaceae</taxon>
        <taxon>Lichtheimia</taxon>
    </lineage>
</organism>
<dbReference type="InterPro" id="IPR000209">
    <property type="entry name" value="Peptidase_S8/S53_dom"/>
</dbReference>